<dbReference type="Proteomes" id="UP000251213">
    <property type="component" value="Unassembled WGS sequence"/>
</dbReference>
<dbReference type="InterPro" id="IPR011990">
    <property type="entry name" value="TPR-like_helical_dom_sf"/>
</dbReference>
<protein>
    <submittedName>
        <fullName evidence="1">Uncharacterized protein</fullName>
    </submittedName>
</protein>
<dbReference type="InterPro" id="IPR027417">
    <property type="entry name" value="P-loop_NTPase"/>
</dbReference>
<evidence type="ECO:0000313" key="2">
    <source>
        <dbReference type="Proteomes" id="UP000251213"/>
    </source>
</evidence>
<dbReference type="PANTHER" id="PTHR11102">
    <property type="entry name" value="SEL-1-LIKE PROTEIN"/>
    <property type="match status" value="1"/>
</dbReference>
<gene>
    <name evidence="1" type="ORF">DL897_15945</name>
</gene>
<reference evidence="1 2" key="2">
    <citation type="submission" date="2018-06" db="EMBL/GenBank/DDBJ databases">
        <authorList>
            <person name="Zhirakovskaya E."/>
        </authorList>
    </citation>
    <scope>NUCLEOTIDE SEQUENCE [LARGE SCALE GENOMIC DNA]</scope>
    <source>
        <strain evidence="1 2">FBKL4.011</strain>
    </source>
</reference>
<dbReference type="RefSeq" id="WP_113660120.1">
    <property type="nucleotide sequence ID" value="NZ_KZ845675.1"/>
</dbReference>
<keyword evidence="2" id="KW-1185">Reference proteome</keyword>
<dbReference type="Gene3D" id="1.25.40.10">
    <property type="entry name" value="Tetratricopeptide repeat domain"/>
    <property type="match status" value="3"/>
</dbReference>
<accession>A0A364K183</accession>
<dbReference type="Pfam" id="PF08238">
    <property type="entry name" value="Sel1"/>
    <property type="match status" value="10"/>
</dbReference>
<dbReference type="InterPro" id="IPR006597">
    <property type="entry name" value="Sel1-like"/>
</dbReference>
<dbReference type="SUPFAM" id="SSF81901">
    <property type="entry name" value="HCP-like"/>
    <property type="match status" value="3"/>
</dbReference>
<dbReference type="AlphaFoldDB" id="A0A364K183"/>
<organism evidence="1 2">
    <name type="scientific">Thermoflavimicrobium daqui</name>
    <dbReference type="NCBI Taxonomy" id="2137476"/>
    <lineage>
        <taxon>Bacteria</taxon>
        <taxon>Bacillati</taxon>
        <taxon>Bacillota</taxon>
        <taxon>Bacilli</taxon>
        <taxon>Bacillales</taxon>
        <taxon>Thermoactinomycetaceae</taxon>
        <taxon>Thermoflavimicrobium</taxon>
    </lineage>
</organism>
<comment type="caution">
    <text evidence="1">The sequence shown here is derived from an EMBL/GenBank/DDBJ whole genome shotgun (WGS) entry which is preliminary data.</text>
</comment>
<dbReference type="InterPro" id="IPR050767">
    <property type="entry name" value="Sel1_AlgK"/>
</dbReference>
<reference evidence="1 2" key="1">
    <citation type="submission" date="2018-06" db="EMBL/GenBank/DDBJ databases">
        <title>Thermoflavimicrobium daqus sp. nov., a thermophilic microbe isolated from Moutai-flavour Daqu.</title>
        <authorList>
            <person name="Wang X."/>
            <person name="Zhou H."/>
        </authorList>
    </citation>
    <scope>NUCLEOTIDE SEQUENCE [LARGE SCALE GENOMIC DNA]</scope>
    <source>
        <strain evidence="1 2">FBKL4.011</strain>
    </source>
</reference>
<dbReference type="EMBL" id="QJKK01000013">
    <property type="protein sequence ID" value="RAL21447.1"/>
    <property type="molecule type" value="Genomic_DNA"/>
</dbReference>
<evidence type="ECO:0000313" key="1">
    <source>
        <dbReference type="EMBL" id="RAL21447.1"/>
    </source>
</evidence>
<dbReference type="PANTHER" id="PTHR11102:SF160">
    <property type="entry name" value="ERAD-ASSOCIATED E3 UBIQUITIN-PROTEIN LIGASE COMPONENT HRD3"/>
    <property type="match status" value="1"/>
</dbReference>
<proteinExistence type="predicted"/>
<sequence>MTDLNHIFRSGKEVFEKYLTEYLIDDHQYKGLLSQLDSILLLGDRVVQACKYHPNLKEIHDFFWFLSRIYTKSGRTHANIERVLAKLEIWLKTIYYFIHQGEQNELAGVTENGSLAMLYHKLQLLTNDELYSEIEIDLAREESSCDVKKLMMIARLIRNRQTHYPCSPPKDWNQLMLPATLIVILAPLYKKYEALQASLSTLTVRDLQWDELFHVFLKMKRERKEHLRFFQGREDAIQEVKEIVYEKKRNHGMYILVTGVAGIGKTALCCQLTEDILPINYWRIHHGKDQEFAPWLPSSLFFMGNRSISPAQMIRCLTMQANTLLLETIPLMDSDPLGVDIYEQKKKWLTVLRQLTKERGNILVILDGIDPVISDPSWLAIFPEELPAGVTILVTTQMHSMLGDWLTKERRSYTIHLTELSKKETAAIIGLEEEDHEVDFLWEETRGWPKQIMEFLRRKNQPNCFFYHPESSEKYLFGNLMKQWSPSFFPNEAKIILKEIKQLLLTIYPAHLSLSQINSYLSFRGFQKELIEIKHILDSVKEQLTVQYPDRPFQLYLTAFINYLRKKHYSQLDFCRSVEQVANWFMRLTTEEIEQEEVSEAILLFVRKCIEQREMHIHSVRKVITKLITNLGRKKQFKLLYQIASVNQKGKTEVDDLVFYCLTLSAEAYYPPAMNQLGTYYLKGIHVSQDSNHGESLIRMAAEAKDVQAMNHLGMRLIRGDGIEQDEQQGEEWLRKAADQGFARAMSNLGDYLYTVKKEIIEAKYWFNKATKLGCPRAMYRLSTFLFKNNNKEGEKWLKRAAEAGEVHAMIAMGQYMIEGKYLSRNPEAGVTWLERAASAGSTDAMIQLVKRYFTGNGVKRDWQRGEKWLKRGANTGNEMMMLQLGKHLLKGTYVIPRIEDGLLWLEKAALKNTHCLQELIRFYIDSPREIQDINRGLELLHRWIETGQKQAMYELGRRYLRGNGLPQNLEEGEKWLEKAAYAGLSQAMNDLGNGYLDGEYLPKNSDKGIAWLEQAAEEGDTSAMYSLGKRYLFGMGLPRNIERGLFWINKAAEMGNGSAIQVLKMGLINRLR</sequence>
<name>A0A364K183_9BACL</name>
<dbReference type="Gene3D" id="3.40.50.300">
    <property type="entry name" value="P-loop containing nucleotide triphosphate hydrolases"/>
    <property type="match status" value="1"/>
</dbReference>
<dbReference type="SUPFAM" id="SSF52540">
    <property type="entry name" value="P-loop containing nucleoside triphosphate hydrolases"/>
    <property type="match status" value="1"/>
</dbReference>
<dbReference type="OrthoDB" id="9816559at2"/>
<dbReference type="SMART" id="SM00671">
    <property type="entry name" value="SEL1"/>
    <property type="match status" value="10"/>
</dbReference>